<name>A0A8H3ERL9_9LECA</name>
<dbReference type="Proteomes" id="UP000664169">
    <property type="component" value="Unassembled WGS sequence"/>
</dbReference>
<gene>
    <name evidence="1" type="ORF">GOMPHAMPRED_007231</name>
</gene>
<evidence type="ECO:0000313" key="2">
    <source>
        <dbReference type="Proteomes" id="UP000664169"/>
    </source>
</evidence>
<dbReference type="EMBL" id="CAJPDQ010000006">
    <property type="protein sequence ID" value="CAF9910917.1"/>
    <property type="molecule type" value="Genomic_DNA"/>
</dbReference>
<dbReference type="OrthoDB" id="5413908at2759"/>
<reference evidence="1" key="1">
    <citation type="submission" date="2021-03" db="EMBL/GenBank/DDBJ databases">
        <authorList>
            <person name="Tagirdzhanova G."/>
        </authorList>
    </citation>
    <scope>NUCLEOTIDE SEQUENCE</scope>
</reference>
<organism evidence="1 2">
    <name type="scientific">Gomphillus americanus</name>
    <dbReference type="NCBI Taxonomy" id="1940652"/>
    <lineage>
        <taxon>Eukaryota</taxon>
        <taxon>Fungi</taxon>
        <taxon>Dikarya</taxon>
        <taxon>Ascomycota</taxon>
        <taxon>Pezizomycotina</taxon>
        <taxon>Lecanoromycetes</taxon>
        <taxon>OSLEUM clade</taxon>
        <taxon>Ostropomycetidae</taxon>
        <taxon>Ostropales</taxon>
        <taxon>Graphidaceae</taxon>
        <taxon>Gomphilloideae</taxon>
        <taxon>Gomphillus</taxon>
    </lineage>
</organism>
<sequence>MVLQLNNISIEEYGAYQIIEIPGMEELSDDEQQRQLPAIREALFALNDAKRRAVEFSNNLAKIDAALERVRDGSFRRRSSSASTFATPIVDWEEEERLRIIRGREEEEEAHAALLKAGCPPCYPLELGFPLELDHVPEPYKPMIEYWSLGPPTTDRPLCAQLQDWINIQERQKKVQDGSDTRGEPQQRLEEWTAYQSHHQKFQEKLLLRAKEDNEYYQQSLGSLREDVELYTLECSEQRSHRHEALLRWIGNHLDSLQREVASVHLREGSEATVPKVCHSRLRKRKFDEQDGLQIISESLPKKLKTVRRPILRRSERIRKQPDRFVPV</sequence>
<dbReference type="AlphaFoldDB" id="A0A8H3ERL9"/>
<keyword evidence="2" id="KW-1185">Reference proteome</keyword>
<accession>A0A8H3ERL9</accession>
<proteinExistence type="predicted"/>
<evidence type="ECO:0000313" key="1">
    <source>
        <dbReference type="EMBL" id="CAF9910917.1"/>
    </source>
</evidence>
<protein>
    <submittedName>
        <fullName evidence="1">Uncharacterized protein</fullName>
    </submittedName>
</protein>
<comment type="caution">
    <text evidence="1">The sequence shown here is derived from an EMBL/GenBank/DDBJ whole genome shotgun (WGS) entry which is preliminary data.</text>
</comment>